<dbReference type="Proteomes" id="UP000282460">
    <property type="component" value="Unassembled WGS sequence"/>
</dbReference>
<comment type="caution">
    <text evidence="2">The sequence shown here is derived from an EMBL/GenBank/DDBJ whole genome shotgun (WGS) entry which is preliminary data.</text>
</comment>
<evidence type="ECO:0000259" key="1">
    <source>
        <dbReference type="PROSITE" id="PS51704"/>
    </source>
</evidence>
<dbReference type="InterPro" id="IPR017946">
    <property type="entry name" value="PLC-like_Pdiesterase_TIM-brl"/>
</dbReference>
<dbReference type="OrthoDB" id="5241788at2"/>
<keyword evidence="3" id="KW-1185">Reference proteome</keyword>
<dbReference type="Pfam" id="PF03009">
    <property type="entry name" value="GDPD"/>
    <property type="match status" value="1"/>
</dbReference>
<dbReference type="EMBL" id="RCWJ01000001">
    <property type="protein sequence ID" value="RLQ86548.1"/>
    <property type="molecule type" value="Genomic_DNA"/>
</dbReference>
<dbReference type="AlphaFoldDB" id="A0A3L7J735"/>
<gene>
    <name evidence="2" type="ORF">D9V28_05325</name>
</gene>
<dbReference type="GO" id="GO:0006629">
    <property type="term" value="P:lipid metabolic process"/>
    <property type="evidence" value="ECO:0007669"/>
    <property type="project" value="InterPro"/>
</dbReference>
<dbReference type="InterPro" id="IPR030395">
    <property type="entry name" value="GP_PDE_dom"/>
</dbReference>
<evidence type="ECO:0000313" key="3">
    <source>
        <dbReference type="Proteomes" id="UP000282460"/>
    </source>
</evidence>
<evidence type="ECO:0000313" key="2">
    <source>
        <dbReference type="EMBL" id="RLQ86548.1"/>
    </source>
</evidence>
<dbReference type="PANTHER" id="PTHR46211">
    <property type="entry name" value="GLYCEROPHOSPHORYL DIESTER PHOSPHODIESTERASE"/>
    <property type="match status" value="1"/>
</dbReference>
<sequence length="253" mass="27182">MAPQLPRVLAHRGLALHAPENTIAAFQAAVDVGAEYIETDVHATADGVAVLVHDPEIVVNGIARAVRDLTLDQLRQVDLGGGHRVPTLAGALVAFSGIRFNIDVKTELAAGPAAHAIRAELATDRVLVTSFDEGRRLRALDGLDGVVSSASSRLFTRALLGAKAGVPSLVRRSLAGVPVVQIPERHRNLRLVTAKTLQSLHRAGIEVHVWTVNDPRDMERLLRLGVDGLITDRVDLAVPLVRAWRTRLAESGR</sequence>
<feature type="domain" description="GP-PDE" evidence="1">
    <location>
        <begin position="6"/>
        <end position="241"/>
    </location>
</feature>
<name>A0A3L7J735_9MICO</name>
<dbReference type="GO" id="GO:0008081">
    <property type="term" value="F:phosphoric diester hydrolase activity"/>
    <property type="evidence" value="ECO:0007669"/>
    <property type="project" value="InterPro"/>
</dbReference>
<dbReference type="Gene3D" id="3.20.20.190">
    <property type="entry name" value="Phosphatidylinositol (PI) phosphodiesterase"/>
    <property type="match status" value="1"/>
</dbReference>
<accession>A0A3L7J735</accession>
<dbReference type="PANTHER" id="PTHR46211:SF14">
    <property type="entry name" value="GLYCEROPHOSPHODIESTER PHOSPHODIESTERASE"/>
    <property type="match status" value="1"/>
</dbReference>
<organism evidence="2 3">
    <name type="scientific">Mycetocola zhadangensis</name>
    <dbReference type="NCBI Taxonomy" id="1164595"/>
    <lineage>
        <taxon>Bacteria</taxon>
        <taxon>Bacillati</taxon>
        <taxon>Actinomycetota</taxon>
        <taxon>Actinomycetes</taxon>
        <taxon>Micrococcales</taxon>
        <taxon>Microbacteriaceae</taxon>
        <taxon>Mycetocola</taxon>
    </lineage>
</organism>
<protein>
    <submittedName>
        <fullName evidence="2">Glycerophosphodiester phosphodiesterase</fullName>
    </submittedName>
</protein>
<proteinExistence type="predicted"/>
<dbReference type="PROSITE" id="PS51704">
    <property type="entry name" value="GP_PDE"/>
    <property type="match status" value="1"/>
</dbReference>
<dbReference type="SUPFAM" id="SSF51695">
    <property type="entry name" value="PLC-like phosphodiesterases"/>
    <property type="match status" value="1"/>
</dbReference>
<reference evidence="2 3" key="1">
    <citation type="submission" date="2018-10" db="EMBL/GenBank/DDBJ databases">
        <authorList>
            <person name="Li J."/>
        </authorList>
    </citation>
    <scope>NUCLEOTIDE SEQUENCE [LARGE SCALE GENOMIC DNA]</scope>
    <source>
        <strain evidence="2 3">ZD1-4</strain>
    </source>
</reference>